<keyword evidence="1 6" id="KW-0597">Phosphoprotein</keyword>
<dbReference type="EMBL" id="LJYW01000001">
    <property type="protein sequence ID" value="KPL53713.1"/>
    <property type="molecule type" value="Genomic_DNA"/>
</dbReference>
<keyword evidence="5" id="KW-0804">Transcription</keyword>
<feature type="modified residue" description="4-aspartylphosphate" evidence="6">
    <location>
        <position position="53"/>
    </location>
</feature>
<keyword evidence="3" id="KW-0805">Transcription regulation</keyword>
<dbReference type="Gene3D" id="3.40.50.2300">
    <property type="match status" value="1"/>
</dbReference>
<dbReference type="STRING" id="665126.ABB55_17070"/>
<organism evidence="10 11">
    <name type="scientific">Prosthecodimorpha hirschii</name>
    <dbReference type="NCBI Taxonomy" id="665126"/>
    <lineage>
        <taxon>Bacteria</taxon>
        <taxon>Pseudomonadati</taxon>
        <taxon>Pseudomonadota</taxon>
        <taxon>Alphaproteobacteria</taxon>
        <taxon>Hyphomicrobiales</taxon>
        <taxon>Ancalomicrobiaceae</taxon>
        <taxon>Prosthecodimorpha</taxon>
    </lineage>
</organism>
<evidence type="ECO:0000313" key="10">
    <source>
        <dbReference type="EMBL" id="KPL53713.1"/>
    </source>
</evidence>
<dbReference type="InterPro" id="IPR036388">
    <property type="entry name" value="WH-like_DNA-bd_sf"/>
</dbReference>
<feature type="domain" description="OmpR/PhoB-type" evidence="9">
    <location>
        <begin position="129"/>
        <end position="227"/>
    </location>
</feature>
<keyword evidence="2" id="KW-0902">Two-component regulatory system</keyword>
<dbReference type="Proteomes" id="UP000048984">
    <property type="component" value="Unassembled WGS sequence"/>
</dbReference>
<dbReference type="PANTHER" id="PTHR48111:SF1">
    <property type="entry name" value="TWO-COMPONENT RESPONSE REGULATOR ORR33"/>
    <property type="match status" value="1"/>
</dbReference>
<proteinExistence type="predicted"/>
<accession>A0A0N8GF97</accession>
<evidence type="ECO:0000259" key="8">
    <source>
        <dbReference type="PROSITE" id="PS50110"/>
    </source>
</evidence>
<dbReference type="InterPro" id="IPR011006">
    <property type="entry name" value="CheY-like_superfamily"/>
</dbReference>
<dbReference type="InterPro" id="IPR001789">
    <property type="entry name" value="Sig_transdc_resp-reg_receiver"/>
</dbReference>
<evidence type="ECO:0000256" key="4">
    <source>
        <dbReference type="ARBA" id="ARBA00023125"/>
    </source>
</evidence>
<evidence type="ECO:0000256" key="2">
    <source>
        <dbReference type="ARBA" id="ARBA00023012"/>
    </source>
</evidence>
<evidence type="ECO:0000256" key="6">
    <source>
        <dbReference type="PROSITE-ProRule" id="PRU00169"/>
    </source>
</evidence>
<reference evidence="10 11" key="1">
    <citation type="submission" date="2015-09" db="EMBL/GenBank/DDBJ databases">
        <authorList>
            <consortium name="Swine Surveillance"/>
        </authorList>
    </citation>
    <scope>NUCLEOTIDE SEQUENCE [LARGE SCALE GENOMIC DNA]</scope>
    <source>
        <strain evidence="10 11">16</strain>
    </source>
</reference>
<name>A0A0N8GF97_9HYPH</name>
<dbReference type="CDD" id="cd00383">
    <property type="entry name" value="trans_reg_C"/>
    <property type="match status" value="1"/>
</dbReference>
<dbReference type="GO" id="GO:0032993">
    <property type="term" value="C:protein-DNA complex"/>
    <property type="evidence" value="ECO:0007669"/>
    <property type="project" value="TreeGrafter"/>
</dbReference>
<dbReference type="InterPro" id="IPR001867">
    <property type="entry name" value="OmpR/PhoB-type_DNA-bd"/>
</dbReference>
<dbReference type="PANTHER" id="PTHR48111">
    <property type="entry name" value="REGULATOR OF RPOS"/>
    <property type="match status" value="1"/>
</dbReference>
<dbReference type="Pfam" id="PF00072">
    <property type="entry name" value="Response_reg"/>
    <property type="match status" value="1"/>
</dbReference>
<dbReference type="SMART" id="SM00862">
    <property type="entry name" value="Trans_reg_C"/>
    <property type="match status" value="1"/>
</dbReference>
<comment type="caution">
    <text evidence="10">The sequence shown here is derived from an EMBL/GenBank/DDBJ whole genome shotgun (WGS) entry which is preliminary data.</text>
</comment>
<protein>
    <recommendedName>
        <fullName evidence="12">Transcriptional regulator</fullName>
    </recommendedName>
</protein>
<gene>
    <name evidence="10" type="ORF">ABB55_17070</name>
</gene>
<dbReference type="CDD" id="cd17574">
    <property type="entry name" value="REC_OmpR"/>
    <property type="match status" value="1"/>
</dbReference>
<feature type="DNA-binding region" description="OmpR/PhoB-type" evidence="7">
    <location>
        <begin position="129"/>
        <end position="227"/>
    </location>
</feature>
<dbReference type="SUPFAM" id="SSF52172">
    <property type="entry name" value="CheY-like"/>
    <property type="match status" value="1"/>
</dbReference>
<evidence type="ECO:0000256" key="3">
    <source>
        <dbReference type="ARBA" id="ARBA00023015"/>
    </source>
</evidence>
<feature type="domain" description="Response regulatory" evidence="8">
    <location>
        <begin position="4"/>
        <end position="116"/>
    </location>
</feature>
<keyword evidence="4 7" id="KW-0238">DNA-binding</keyword>
<evidence type="ECO:0000256" key="5">
    <source>
        <dbReference type="ARBA" id="ARBA00023163"/>
    </source>
</evidence>
<dbReference type="GO" id="GO:0005829">
    <property type="term" value="C:cytosol"/>
    <property type="evidence" value="ECO:0007669"/>
    <property type="project" value="TreeGrafter"/>
</dbReference>
<dbReference type="GO" id="GO:0000156">
    <property type="term" value="F:phosphorelay response regulator activity"/>
    <property type="evidence" value="ECO:0007669"/>
    <property type="project" value="TreeGrafter"/>
</dbReference>
<dbReference type="Gene3D" id="1.10.10.10">
    <property type="entry name" value="Winged helix-like DNA-binding domain superfamily/Winged helix DNA-binding domain"/>
    <property type="match status" value="1"/>
</dbReference>
<evidence type="ECO:0000259" key="9">
    <source>
        <dbReference type="PROSITE" id="PS51755"/>
    </source>
</evidence>
<evidence type="ECO:0000256" key="7">
    <source>
        <dbReference type="PROSITE-ProRule" id="PRU01091"/>
    </source>
</evidence>
<dbReference type="PROSITE" id="PS51755">
    <property type="entry name" value="OMPR_PHOB"/>
    <property type="match status" value="1"/>
</dbReference>
<dbReference type="GO" id="GO:0000976">
    <property type="term" value="F:transcription cis-regulatory region binding"/>
    <property type="evidence" value="ECO:0007669"/>
    <property type="project" value="TreeGrafter"/>
</dbReference>
<dbReference type="InterPro" id="IPR039420">
    <property type="entry name" value="WalR-like"/>
</dbReference>
<dbReference type="PROSITE" id="PS50110">
    <property type="entry name" value="RESPONSE_REGULATORY"/>
    <property type="match status" value="1"/>
</dbReference>
<evidence type="ECO:0008006" key="12">
    <source>
        <dbReference type="Google" id="ProtNLM"/>
    </source>
</evidence>
<dbReference type="Pfam" id="PF00486">
    <property type="entry name" value="Trans_reg_C"/>
    <property type="match status" value="1"/>
</dbReference>
<keyword evidence="11" id="KW-1185">Reference proteome</keyword>
<reference evidence="10 11" key="2">
    <citation type="submission" date="2015-10" db="EMBL/GenBank/DDBJ databases">
        <title>Draft Genome Sequence of Prosthecomicrobium hirschii ATCC 27832.</title>
        <authorList>
            <person name="Daniel J."/>
            <person name="Givan S.A."/>
            <person name="Brun Y.V."/>
            <person name="Brown P.J."/>
        </authorList>
    </citation>
    <scope>NUCLEOTIDE SEQUENCE [LARGE SCALE GENOMIC DNA]</scope>
    <source>
        <strain evidence="10 11">16</strain>
    </source>
</reference>
<dbReference type="GO" id="GO:0006355">
    <property type="term" value="P:regulation of DNA-templated transcription"/>
    <property type="evidence" value="ECO:0007669"/>
    <property type="project" value="InterPro"/>
</dbReference>
<evidence type="ECO:0000313" key="11">
    <source>
        <dbReference type="Proteomes" id="UP000048984"/>
    </source>
</evidence>
<dbReference type="AlphaFoldDB" id="A0A0N8GF97"/>
<sequence length="245" mass="27236">MSFPVLVVDDDPITREVYATACRQEGFEVHEAATVAEARNLCLTVQPSVVVLDLVLPDASGLEIIRTFRDFRFGILVVSARGEPLDRIVALELGADDFLVKPVVLREMVVRVRRIRERLFGTEVARVSDVVYRFGPFRLDLKRQELTVDGKPVELTRGQFRLLELFVDHADEALTRAQISIALHGHGGRSDNRSVDVLVSKLRTALSAYGGEDYLKSVRGLGYRFAVPVETVSAGQTRGDTGWQA</sequence>
<dbReference type="SMART" id="SM00448">
    <property type="entry name" value="REC"/>
    <property type="match status" value="1"/>
</dbReference>
<evidence type="ECO:0000256" key="1">
    <source>
        <dbReference type="ARBA" id="ARBA00022553"/>
    </source>
</evidence>